<reference evidence="1 2" key="1">
    <citation type="submission" date="2018-11" db="EMBL/GenBank/DDBJ databases">
        <authorList>
            <consortium name="Pathogen Informatics"/>
        </authorList>
    </citation>
    <scope>NUCLEOTIDE SEQUENCE [LARGE SCALE GENOMIC DNA]</scope>
    <source>
        <strain>Denwood</strain>
        <strain evidence="2">Zambia</strain>
    </source>
</reference>
<dbReference type="AlphaFoldDB" id="A0A183PXA7"/>
<protein>
    <submittedName>
        <fullName evidence="1">Uncharacterized protein</fullName>
    </submittedName>
</protein>
<proteinExistence type="predicted"/>
<evidence type="ECO:0000313" key="2">
    <source>
        <dbReference type="Proteomes" id="UP000269396"/>
    </source>
</evidence>
<dbReference type="Proteomes" id="UP000269396">
    <property type="component" value="Unassembled WGS sequence"/>
</dbReference>
<organism evidence="1 2">
    <name type="scientific">Schistosoma mattheei</name>
    <dbReference type="NCBI Taxonomy" id="31246"/>
    <lineage>
        <taxon>Eukaryota</taxon>
        <taxon>Metazoa</taxon>
        <taxon>Spiralia</taxon>
        <taxon>Lophotrochozoa</taxon>
        <taxon>Platyhelminthes</taxon>
        <taxon>Trematoda</taxon>
        <taxon>Digenea</taxon>
        <taxon>Strigeidida</taxon>
        <taxon>Schistosomatoidea</taxon>
        <taxon>Schistosomatidae</taxon>
        <taxon>Schistosoma</taxon>
    </lineage>
</organism>
<accession>A0A183PXA7</accession>
<sequence length="38" mass="4414">MLSILKQLKHLLVNGKLIHVMVMEYVNDLMVLFMKVNG</sequence>
<name>A0A183PXA7_9TREM</name>
<gene>
    <name evidence="1" type="ORF">SMTD_LOCUS18993</name>
</gene>
<evidence type="ECO:0000313" key="1">
    <source>
        <dbReference type="EMBL" id="VDP78578.1"/>
    </source>
</evidence>
<dbReference type="EMBL" id="UZAL01041486">
    <property type="protein sequence ID" value="VDP78578.1"/>
    <property type="molecule type" value="Genomic_DNA"/>
</dbReference>
<keyword evidence="2" id="KW-1185">Reference proteome</keyword>